<dbReference type="EMBL" id="BAABGY010000011">
    <property type="protein sequence ID" value="GAA4338434.1"/>
    <property type="molecule type" value="Genomic_DNA"/>
</dbReference>
<comment type="caution">
    <text evidence="2">The sequence shown here is derived from an EMBL/GenBank/DDBJ whole genome shotgun (WGS) entry which is preliminary data.</text>
</comment>
<reference evidence="3" key="1">
    <citation type="journal article" date="2019" name="Int. J. Syst. Evol. Microbiol.">
        <title>The Global Catalogue of Microorganisms (GCM) 10K type strain sequencing project: providing services to taxonomists for standard genome sequencing and annotation.</title>
        <authorList>
            <consortium name="The Broad Institute Genomics Platform"/>
            <consortium name="The Broad Institute Genome Sequencing Center for Infectious Disease"/>
            <person name="Wu L."/>
            <person name="Ma J."/>
        </authorList>
    </citation>
    <scope>NUCLEOTIDE SEQUENCE [LARGE SCALE GENOMIC DNA]</scope>
    <source>
        <strain evidence="3">JCM 17919</strain>
    </source>
</reference>
<dbReference type="RefSeq" id="WP_345257086.1">
    <property type="nucleotide sequence ID" value="NZ_BAABGY010000011.1"/>
</dbReference>
<keyword evidence="1" id="KW-0812">Transmembrane</keyword>
<feature type="transmembrane region" description="Helical" evidence="1">
    <location>
        <begin position="71"/>
        <end position="92"/>
    </location>
</feature>
<accession>A0ABP8HFE3</accession>
<proteinExistence type="predicted"/>
<organism evidence="2 3">
    <name type="scientific">Flaviaesturariibacter amylovorans</name>
    <dbReference type="NCBI Taxonomy" id="1084520"/>
    <lineage>
        <taxon>Bacteria</taxon>
        <taxon>Pseudomonadati</taxon>
        <taxon>Bacteroidota</taxon>
        <taxon>Chitinophagia</taxon>
        <taxon>Chitinophagales</taxon>
        <taxon>Chitinophagaceae</taxon>
        <taxon>Flaviaestuariibacter</taxon>
    </lineage>
</organism>
<sequence>MPAPIRYFYFRAALLALLIPVGLFAALGSAVSHKYEVSEGRIAVELDRRLTYDSKLEQIQALDEKGRRLKIAARAGAATALLSAMGLVVLMLQKRRAAKRLTESITHPASQTLYP</sequence>
<keyword evidence="1" id="KW-1133">Transmembrane helix</keyword>
<protein>
    <submittedName>
        <fullName evidence="2">Uncharacterized protein</fullName>
    </submittedName>
</protein>
<dbReference type="Proteomes" id="UP001501725">
    <property type="component" value="Unassembled WGS sequence"/>
</dbReference>
<evidence type="ECO:0000313" key="2">
    <source>
        <dbReference type="EMBL" id="GAA4338434.1"/>
    </source>
</evidence>
<gene>
    <name evidence="2" type="ORF">GCM10023184_34870</name>
</gene>
<evidence type="ECO:0000256" key="1">
    <source>
        <dbReference type="SAM" id="Phobius"/>
    </source>
</evidence>
<evidence type="ECO:0000313" key="3">
    <source>
        <dbReference type="Proteomes" id="UP001501725"/>
    </source>
</evidence>
<keyword evidence="1" id="KW-0472">Membrane</keyword>
<keyword evidence="3" id="KW-1185">Reference proteome</keyword>
<name>A0ABP8HFE3_9BACT</name>